<name>M2SCB2_9SPHN</name>
<dbReference type="PROSITE" id="PS51724">
    <property type="entry name" value="SPOR"/>
    <property type="match status" value="1"/>
</dbReference>
<feature type="compositionally biased region" description="Basic and acidic residues" evidence="1">
    <location>
        <begin position="1"/>
        <end position="11"/>
    </location>
</feature>
<dbReference type="AlphaFoldDB" id="M2SCB2"/>
<feature type="compositionally biased region" description="Basic and acidic residues" evidence="1">
    <location>
        <begin position="85"/>
        <end position="101"/>
    </location>
</feature>
<dbReference type="RefSeq" id="WP_008601704.1">
    <property type="nucleotide sequence ID" value="NZ_AMRV01000004.1"/>
</dbReference>
<keyword evidence="5" id="KW-1185">Reference proteome</keyword>
<dbReference type="GO" id="GO:0042834">
    <property type="term" value="F:peptidoglycan binding"/>
    <property type="evidence" value="ECO:0007669"/>
    <property type="project" value="InterPro"/>
</dbReference>
<feature type="region of interest" description="Disordered" evidence="1">
    <location>
        <begin position="80"/>
        <end position="200"/>
    </location>
</feature>
<feature type="domain" description="SPOR" evidence="3">
    <location>
        <begin position="192"/>
        <end position="272"/>
    </location>
</feature>
<evidence type="ECO:0000256" key="1">
    <source>
        <dbReference type="SAM" id="MobiDB-lite"/>
    </source>
</evidence>
<dbReference type="SUPFAM" id="SSF110997">
    <property type="entry name" value="Sporulation related repeat"/>
    <property type="match status" value="1"/>
</dbReference>
<feature type="compositionally biased region" description="Polar residues" evidence="1">
    <location>
        <begin position="190"/>
        <end position="200"/>
    </location>
</feature>
<accession>M2SCB2</accession>
<evidence type="ECO:0000313" key="5">
    <source>
        <dbReference type="Proteomes" id="UP000011717"/>
    </source>
</evidence>
<evidence type="ECO:0000259" key="3">
    <source>
        <dbReference type="PROSITE" id="PS51724"/>
    </source>
</evidence>
<feature type="transmembrane region" description="Helical" evidence="2">
    <location>
        <begin position="38"/>
        <end position="57"/>
    </location>
</feature>
<dbReference type="InterPro" id="IPR007730">
    <property type="entry name" value="SPOR-like_dom"/>
</dbReference>
<dbReference type="Gene3D" id="3.30.70.1070">
    <property type="entry name" value="Sporulation related repeat"/>
    <property type="match status" value="1"/>
</dbReference>
<keyword evidence="2" id="KW-0812">Transmembrane</keyword>
<dbReference type="EMBL" id="AMRV01000004">
    <property type="protein sequence ID" value="EMD83015.1"/>
    <property type="molecule type" value="Genomic_DNA"/>
</dbReference>
<dbReference type="Proteomes" id="UP000011717">
    <property type="component" value="Unassembled WGS sequence"/>
</dbReference>
<organism evidence="4 5">
    <name type="scientific">Pacificimonas flava</name>
    <dbReference type="NCBI Taxonomy" id="1234595"/>
    <lineage>
        <taxon>Bacteria</taxon>
        <taxon>Pseudomonadati</taxon>
        <taxon>Pseudomonadota</taxon>
        <taxon>Alphaproteobacteria</taxon>
        <taxon>Sphingomonadales</taxon>
        <taxon>Sphingosinicellaceae</taxon>
        <taxon>Pacificimonas</taxon>
    </lineage>
</organism>
<comment type="caution">
    <text evidence="4">The sequence shown here is derived from an EMBL/GenBank/DDBJ whole genome shotgun (WGS) entry which is preliminary data.</text>
</comment>
<dbReference type="InterPro" id="IPR036680">
    <property type="entry name" value="SPOR-like_sf"/>
</dbReference>
<dbReference type="OrthoDB" id="7390714at2"/>
<evidence type="ECO:0000313" key="4">
    <source>
        <dbReference type="EMBL" id="EMD83015.1"/>
    </source>
</evidence>
<keyword evidence="2" id="KW-0472">Membrane</keyword>
<sequence length="272" mass="29129">MAAQDDAKYEDDSGGDLPWLEPAELEYSETPRLLSQRAIILGAVTIIVIIGLLWLVAETLGHDDIEVPEGEIPLVEAPEGPFKITPRERGGLTVSEDERMTNDVASGATLPTDVATDQMPEVAVPVVPPVGTGEADESPQNLLGEGERAPARQRDPRDEARTPPEPARPPRREAAVPAAAPTQQEETGETQRSAAGSSTIQLGAFSTRSKASDVWKTLSSRYTYLSPLEMATEGVEVNGNTLYRLRARVPGAAAAKDICNRLKLAGEQCVVL</sequence>
<keyword evidence="2" id="KW-1133">Transmembrane helix</keyword>
<dbReference type="Pfam" id="PF05036">
    <property type="entry name" value="SPOR"/>
    <property type="match status" value="1"/>
</dbReference>
<proteinExistence type="predicted"/>
<gene>
    <name evidence="4" type="ORF">C725_1613</name>
</gene>
<feature type="compositionally biased region" description="Low complexity" evidence="1">
    <location>
        <begin position="175"/>
        <end position="185"/>
    </location>
</feature>
<feature type="region of interest" description="Disordered" evidence="1">
    <location>
        <begin position="1"/>
        <end position="20"/>
    </location>
</feature>
<protein>
    <recommendedName>
        <fullName evidence="3">SPOR domain-containing protein</fullName>
    </recommendedName>
</protein>
<feature type="compositionally biased region" description="Basic and acidic residues" evidence="1">
    <location>
        <begin position="145"/>
        <end position="174"/>
    </location>
</feature>
<evidence type="ECO:0000256" key="2">
    <source>
        <dbReference type="SAM" id="Phobius"/>
    </source>
</evidence>
<reference evidence="4 5" key="1">
    <citation type="journal article" date="2013" name="Genome Announc.">
        <title>Draft Genome Sequence of Strain JLT2015T, Belonging to the Family Sphingomonadaceae of the Alphaproteobacteria.</title>
        <authorList>
            <person name="Tang K."/>
            <person name="Liu K."/>
            <person name="Li S."/>
            <person name="Jiao N."/>
        </authorList>
    </citation>
    <scope>NUCLEOTIDE SEQUENCE [LARGE SCALE GENOMIC DNA]</scope>
    <source>
        <strain evidence="4 5">JLT2015</strain>
    </source>
</reference>